<protein>
    <submittedName>
        <fullName evidence="2">Uncharacterized protein</fullName>
    </submittedName>
</protein>
<dbReference type="AlphaFoldDB" id="A0ABD5RRY3"/>
<reference evidence="2 3" key="1">
    <citation type="journal article" date="2019" name="Int. J. Syst. Evol. Microbiol.">
        <title>The Global Catalogue of Microorganisms (GCM) 10K type strain sequencing project: providing services to taxonomists for standard genome sequencing and annotation.</title>
        <authorList>
            <consortium name="The Broad Institute Genomics Platform"/>
            <consortium name="The Broad Institute Genome Sequencing Center for Infectious Disease"/>
            <person name="Wu L."/>
            <person name="Ma J."/>
        </authorList>
    </citation>
    <scope>NUCLEOTIDE SEQUENCE [LARGE SCALE GENOMIC DNA]</scope>
    <source>
        <strain evidence="2 3">CGMCC 1.12543</strain>
    </source>
</reference>
<sequence length="123" mass="12891">MVDSSIIHEVDEAVRLADRILVMGATPGHVGRVVDVPLERPRGRTDDEFVRLVDRLDLDTDESGFVDVARAESPMGGAGRTSVEGVFDAGDAPNGSSPSIVTAAAEGYEVGATVNAEPSDELI</sequence>
<dbReference type="InterPro" id="IPR036188">
    <property type="entry name" value="FAD/NAD-bd_sf"/>
</dbReference>
<dbReference type="EMBL" id="JBHSQH010000001">
    <property type="protein sequence ID" value="MFC5972885.1"/>
    <property type="molecule type" value="Genomic_DNA"/>
</dbReference>
<accession>A0ABD5RRY3</accession>
<dbReference type="Proteomes" id="UP001596099">
    <property type="component" value="Unassembled WGS sequence"/>
</dbReference>
<organism evidence="2 3">
    <name type="scientific">Halomarina salina</name>
    <dbReference type="NCBI Taxonomy" id="1872699"/>
    <lineage>
        <taxon>Archaea</taxon>
        <taxon>Methanobacteriati</taxon>
        <taxon>Methanobacteriota</taxon>
        <taxon>Stenosarchaea group</taxon>
        <taxon>Halobacteria</taxon>
        <taxon>Halobacteriales</taxon>
        <taxon>Natronomonadaceae</taxon>
        <taxon>Halomarina</taxon>
    </lineage>
</organism>
<keyword evidence="3" id="KW-1185">Reference proteome</keyword>
<name>A0ABD5RRY3_9EURY</name>
<evidence type="ECO:0000313" key="2">
    <source>
        <dbReference type="EMBL" id="MFC5972885.1"/>
    </source>
</evidence>
<dbReference type="Gene3D" id="3.50.50.60">
    <property type="entry name" value="FAD/NAD(P)-binding domain"/>
    <property type="match status" value="1"/>
</dbReference>
<evidence type="ECO:0000313" key="3">
    <source>
        <dbReference type="Proteomes" id="UP001596099"/>
    </source>
</evidence>
<dbReference type="RefSeq" id="WP_247416819.1">
    <property type="nucleotide sequence ID" value="NZ_JALLGW010000001.1"/>
</dbReference>
<comment type="caution">
    <text evidence="2">The sequence shown here is derived from an EMBL/GenBank/DDBJ whole genome shotgun (WGS) entry which is preliminary data.</text>
</comment>
<evidence type="ECO:0000256" key="1">
    <source>
        <dbReference type="SAM" id="MobiDB-lite"/>
    </source>
</evidence>
<proteinExistence type="predicted"/>
<feature type="region of interest" description="Disordered" evidence="1">
    <location>
        <begin position="71"/>
        <end position="98"/>
    </location>
</feature>
<dbReference type="SUPFAM" id="SSF51905">
    <property type="entry name" value="FAD/NAD(P)-binding domain"/>
    <property type="match status" value="1"/>
</dbReference>
<gene>
    <name evidence="2" type="ORF">ACFPYI_16235</name>
</gene>